<evidence type="ECO:0000313" key="1">
    <source>
        <dbReference type="EMBL" id="TPG60613.1"/>
    </source>
</evidence>
<organism evidence="1 2">
    <name type="scientific">Muricoccus nepalensis</name>
    <dbReference type="NCBI Taxonomy" id="1854500"/>
    <lineage>
        <taxon>Bacteria</taxon>
        <taxon>Pseudomonadati</taxon>
        <taxon>Pseudomonadota</taxon>
        <taxon>Alphaproteobacteria</taxon>
        <taxon>Acetobacterales</taxon>
        <taxon>Roseomonadaceae</taxon>
        <taxon>Muricoccus</taxon>
    </lineage>
</organism>
<evidence type="ECO:0000313" key="2">
    <source>
        <dbReference type="Proteomes" id="UP000317078"/>
    </source>
</evidence>
<dbReference type="RefSeq" id="WP_140881543.1">
    <property type="nucleotide sequence ID" value="NZ_RCZP01000002.1"/>
</dbReference>
<comment type="caution">
    <text evidence="1">The sequence shown here is derived from an EMBL/GenBank/DDBJ whole genome shotgun (WGS) entry which is preliminary data.</text>
</comment>
<dbReference type="Proteomes" id="UP000317078">
    <property type="component" value="Unassembled WGS sequence"/>
</dbReference>
<gene>
    <name evidence="1" type="ORF">EAH89_04470</name>
</gene>
<proteinExistence type="predicted"/>
<name>A0A502GIM9_9PROT</name>
<dbReference type="AlphaFoldDB" id="A0A502GIM9"/>
<keyword evidence="2" id="KW-1185">Reference proteome</keyword>
<dbReference type="EMBL" id="RCZP01000002">
    <property type="protein sequence ID" value="TPG60613.1"/>
    <property type="molecule type" value="Genomic_DNA"/>
</dbReference>
<dbReference type="OrthoDB" id="7279889at2"/>
<reference evidence="1 2" key="1">
    <citation type="journal article" date="2019" name="Environ. Microbiol.">
        <title>Species interactions and distinct microbial communities in high Arctic permafrost affected cryosols are associated with the CH4 and CO2 gas fluxes.</title>
        <authorList>
            <person name="Altshuler I."/>
            <person name="Hamel J."/>
            <person name="Turney S."/>
            <person name="Magnuson E."/>
            <person name="Levesque R."/>
            <person name="Greer C."/>
            <person name="Whyte L.G."/>
        </authorList>
    </citation>
    <scope>NUCLEOTIDE SEQUENCE [LARGE SCALE GENOMIC DNA]</scope>
    <source>
        <strain evidence="1 2">S9.3B</strain>
    </source>
</reference>
<accession>A0A502GIM9</accession>
<protein>
    <submittedName>
        <fullName evidence="1">Uncharacterized protein</fullName>
    </submittedName>
</protein>
<sequence length="254" mass="26694">MSGHSLQDAAKALAAALAGRLDLRDTDPSGTAVDQALRARVLSSYAQELSGLAPEASGRWLLERLATLESRLIAVQSAQWHGEAPARPAAPAPPAPPPVAPVVADEVVLPRRILMTCDESLTGEGFYPLERSGEGTPFYWLGPAPRATVLLPKLATPVEVRLRLHAAFVPEVLPEIRLSLDGGAWTPVRVEEEAGRVTLVAAPPPGEAARPASMRLGIDAVRTESPASKGEADTRQLAIALERIDLSTIGPAGG</sequence>